<sequence>MTKRPIKEDALPKFLRIDSSSFGLIVIDGRQYISDLVIFPDGHVDETWWRKSSHRLSIDDIEKLVASGPDVIVVGTGVNGLMDPEPGLKMKLSEKGIDLLALPNPKAIERFNELCAIKKVGACFHLTC</sequence>
<gene>
    <name evidence="1" type="ORF">PITCH_A800016</name>
</gene>
<evidence type="ECO:0000313" key="1">
    <source>
        <dbReference type="EMBL" id="SPD76069.1"/>
    </source>
</evidence>
<dbReference type="Pfam" id="PF04430">
    <property type="entry name" value="DUF498"/>
    <property type="match status" value="1"/>
</dbReference>
<dbReference type="EMBL" id="OJIN01000226">
    <property type="protein sequence ID" value="SPD76069.1"/>
    <property type="molecule type" value="Genomic_DNA"/>
</dbReference>
<dbReference type="AlphaFoldDB" id="A0A445N2Y9"/>
<organism evidence="1">
    <name type="scientific">uncultured Desulfobacterium sp</name>
    <dbReference type="NCBI Taxonomy" id="201089"/>
    <lineage>
        <taxon>Bacteria</taxon>
        <taxon>Pseudomonadati</taxon>
        <taxon>Thermodesulfobacteriota</taxon>
        <taxon>Desulfobacteria</taxon>
        <taxon>Desulfobacterales</taxon>
        <taxon>Desulfobacteriaceae</taxon>
        <taxon>Desulfobacterium</taxon>
        <taxon>environmental samples</taxon>
    </lineage>
</organism>
<accession>A0A445N2Y9</accession>
<dbReference type="Gene3D" id="3.40.1230.10">
    <property type="entry name" value="MTH938-like"/>
    <property type="match status" value="1"/>
</dbReference>
<dbReference type="CDD" id="cd05126">
    <property type="entry name" value="Mth938"/>
    <property type="match status" value="1"/>
</dbReference>
<dbReference type="PANTHER" id="PTHR15811">
    <property type="entry name" value="MTH938 DOMAIN-CONTAINING PROTEIN"/>
    <property type="match status" value="1"/>
</dbReference>
<reference evidence="1" key="1">
    <citation type="submission" date="2018-01" db="EMBL/GenBank/DDBJ databases">
        <authorList>
            <person name="Regsiter A."/>
            <person name="William W."/>
        </authorList>
    </citation>
    <scope>NUCLEOTIDE SEQUENCE</scope>
    <source>
        <strain evidence="1">TRIP AH-1</strain>
    </source>
</reference>
<proteinExistence type="predicted"/>
<name>A0A445N2Y9_9BACT</name>
<dbReference type="SUPFAM" id="SSF64076">
    <property type="entry name" value="MTH938-like"/>
    <property type="match status" value="1"/>
</dbReference>
<protein>
    <submittedName>
        <fullName evidence="1">Uncharacterized protein</fullName>
    </submittedName>
</protein>
<dbReference type="InterPro" id="IPR034096">
    <property type="entry name" value="AAMDC"/>
</dbReference>
<dbReference type="GO" id="GO:0005737">
    <property type="term" value="C:cytoplasm"/>
    <property type="evidence" value="ECO:0007669"/>
    <property type="project" value="TreeGrafter"/>
</dbReference>
<dbReference type="InterPro" id="IPR007523">
    <property type="entry name" value="NDUFAF3/AAMDC"/>
</dbReference>
<dbReference type="PANTHER" id="PTHR15811:SF5">
    <property type="entry name" value="MTH938 DOMAIN-CONTAINING PROTEIN"/>
    <property type="match status" value="1"/>
</dbReference>
<dbReference type="InterPro" id="IPR036748">
    <property type="entry name" value="MTH938-like_sf"/>
</dbReference>